<feature type="region of interest" description="Disordered" evidence="5">
    <location>
        <begin position="524"/>
        <end position="549"/>
    </location>
</feature>
<dbReference type="GO" id="GO:0044550">
    <property type="term" value="P:secondary metabolite biosynthetic process"/>
    <property type="evidence" value="ECO:0007669"/>
    <property type="project" value="UniProtKB-ARBA"/>
</dbReference>
<evidence type="ECO:0000313" key="7">
    <source>
        <dbReference type="EMBL" id="RCG13618.1"/>
    </source>
</evidence>
<dbReference type="OrthoDB" id="2472181at2"/>
<dbReference type="InterPro" id="IPR036736">
    <property type="entry name" value="ACP-like_sf"/>
</dbReference>
<dbReference type="FunFam" id="3.30.300.30:FF:000010">
    <property type="entry name" value="Enterobactin synthetase component F"/>
    <property type="match status" value="1"/>
</dbReference>
<dbReference type="PROSITE" id="PS00012">
    <property type="entry name" value="PHOSPHOPANTETHEINE"/>
    <property type="match status" value="1"/>
</dbReference>
<dbReference type="GO" id="GO:0031177">
    <property type="term" value="F:phosphopantetheine binding"/>
    <property type="evidence" value="ECO:0007669"/>
    <property type="project" value="InterPro"/>
</dbReference>
<dbReference type="GO" id="GO:0043041">
    <property type="term" value="P:amino acid activation for nonribosomal peptide biosynthetic process"/>
    <property type="evidence" value="ECO:0007669"/>
    <property type="project" value="TreeGrafter"/>
</dbReference>
<dbReference type="InterPro" id="IPR025110">
    <property type="entry name" value="AMP-bd_C"/>
</dbReference>
<dbReference type="Gene3D" id="2.30.38.10">
    <property type="entry name" value="Luciferase, Domain 3"/>
    <property type="match status" value="1"/>
</dbReference>
<dbReference type="Gene3D" id="1.10.1200.10">
    <property type="entry name" value="ACP-like"/>
    <property type="match status" value="1"/>
</dbReference>
<feature type="domain" description="Carrier" evidence="6">
    <location>
        <begin position="545"/>
        <end position="620"/>
    </location>
</feature>
<reference evidence="7 8" key="1">
    <citation type="submission" date="2018-06" db="EMBL/GenBank/DDBJ databases">
        <title>Streptomyces reniochalinae sp. nov. and Streptomyces diacarnus sp. nov. from marine sponges.</title>
        <authorList>
            <person name="Li L."/>
        </authorList>
    </citation>
    <scope>NUCLEOTIDE SEQUENCE [LARGE SCALE GENOMIC DNA]</scope>
    <source>
        <strain evidence="7 8">LHW50302</strain>
    </source>
</reference>
<dbReference type="Pfam" id="PF13193">
    <property type="entry name" value="AMP-binding_C"/>
    <property type="match status" value="1"/>
</dbReference>
<accession>A0A367E6D8</accession>
<comment type="similarity">
    <text evidence="2">Belongs to the ATP-dependent AMP-binding enzyme family.</text>
</comment>
<dbReference type="Gene3D" id="3.30.300.30">
    <property type="match status" value="1"/>
</dbReference>
<evidence type="ECO:0000256" key="3">
    <source>
        <dbReference type="ARBA" id="ARBA00022450"/>
    </source>
</evidence>
<comment type="caution">
    <text evidence="7">The sequence shown here is derived from an EMBL/GenBank/DDBJ whole genome shotgun (WGS) entry which is preliminary data.</text>
</comment>
<evidence type="ECO:0000256" key="1">
    <source>
        <dbReference type="ARBA" id="ARBA00001957"/>
    </source>
</evidence>
<name>A0A367E6D8_9ACTN</name>
<dbReference type="Pfam" id="PF00550">
    <property type="entry name" value="PP-binding"/>
    <property type="match status" value="1"/>
</dbReference>
<evidence type="ECO:0000256" key="4">
    <source>
        <dbReference type="ARBA" id="ARBA00022553"/>
    </source>
</evidence>
<dbReference type="PROSITE" id="PS00455">
    <property type="entry name" value="AMP_BINDING"/>
    <property type="match status" value="1"/>
</dbReference>
<protein>
    <submittedName>
        <fullName evidence="7">Amino acid adenylation domain-containing protein</fullName>
    </submittedName>
</protein>
<dbReference type="InterPro" id="IPR010071">
    <property type="entry name" value="AA_adenyl_dom"/>
</dbReference>
<proteinExistence type="inferred from homology"/>
<dbReference type="EMBL" id="QOIM01000049">
    <property type="protein sequence ID" value="RCG13618.1"/>
    <property type="molecule type" value="Genomic_DNA"/>
</dbReference>
<dbReference type="FunFam" id="3.40.50.980:FF:000001">
    <property type="entry name" value="Non-ribosomal peptide synthetase"/>
    <property type="match status" value="1"/>
</dbReference>
<evidence type="ECO:0000313" key="8">
    <source>
        <dbReference type="Proteomes" id="UP000253507"/>
    </source>
</evidence>
<keyword evidence="4" id="KW-0597">Phosphoprotein</keyword>
<dbReference type="InterPro" id="IPR000873">
    <property type="entry name" value="AMP-dep_synth/lig_dom"/>
</dbReference>
<dbReference type="PROSITE" id="PS50075">
    <property type="entry name" value="CARRIER"/>
    <property type="match status" value="1"/>
</dbReference>
<dbReference type="CDD" id="cd05930">
    <property type="entry name" value="A_NRPS"/>
    <property type="match status" value="1"/>
</dbReference>
<dbReference type="NCBIfam" id="TIGR01733">
    <property type="entry name" value="AA-adenyl-dom"/>
    <property type="match status" value="1"/>
</dbReference>
<evidence type="ECO:0000259" key="6">
    <source>
        <dbReference type="PROSITE" id="PS50075"/>
    </source>
</evidence>
<keyword evidence="8" id="KW-1185">Reference proteome</keyword>
<dbReference type="Proteomes" id="UP000253507">
    <property type="component" value="Unassembled WGS sequence"/>
</dbReference>
<dbReference type="FunFam" id="3.40.50.12780:FF:000012">
    <property type="entry name" value="Non-ribosomal peptide synthetase"/>
    <property type="match status" value="1"/>
</dbReference>
<dbReference type="SUPFAM" id="SSF56801">
    <property type="entry name" value="Acetyl-CoA synthetase-like"/>
    <property type="match status" value="1"/>
</dbReference>
<dbReference type="PANTHER" id="PTHR45527:SF1">
    <property type="entry name" value="FATTY ACID SYNTHASE"/>
    <property type="match status" value="1"/>
</dbReference>
<organism evidence="7 8">
    <name type="scientific">Streptomyces reniochalinae</name>
    <dbReference type="NCBI Taxonomy" id="2250578"/>
    <lineage>
        <taxon>Bacteria</taxon>
        <taxon>Bacillati</taxon>
        <taxon>Actinomycetota</taxon>
        <taxon>Actinomycetes</taxon>
        <taxon>Kitasatosporales</taxon>
        <taxon>Streptomycetaceae</taxon>
        <taxon>Streptomyces</taxon>
    </lineage>
</organism>
<dbReference type="InterPro" id="IPR020806">
    <property type="entry name" value="PKS_PP-bd"/>
</dbReference>
<dbReference type="Gene3D" id="3.40.50.980">
    <property type="match status" value="2"/>
</dbReference>
<dbReference type="AlphaFoldDB" id="A0A367E6D8"/>
<dbReference type="GO" id="GO:0017000">
    <property type="term" value="P:antibiotic biosynthetic process"/>
    <property type="evidence" value="ECO:0007669"/>
    <property type="project" value="UniProtKB-ARBA"/>
</dbReference>
<dbReference type="InterPro" id="IPR006162">
    <property type="entry name" value="Ppantetheine_attach_site"/>
</dbReference>
<dbReference type="PANTHER" id="PTHR45527">
    <property type="entry name" value="NONRIBOSOMAL PEPTIDE SYNTHETASE"/>
    <property type="match status" value="1"/>
</dbReference>
<evidence type="ECO:0000256" key="2">
    <source>
        <dbReference type="ARBA" id="ARBA00006432"/>
    </source>
</evidence>
<dbReference type="GO" id="GO:0005737">
    <property type="term" value="C:cytoplasm"/>
    <property type="evidence" value="ECO:0007669"/>
    <property type="project" value="TreeGrafter"/>
</dbReference>
<comment type="cofactor">
    <cofactor evidence="1">
        <name>pantetheine 4'-phosphate</name>
        <dbReference type="ChEBI" id="CHEBI:47942"/>
    </cofactor>
</comment>
<dbReference type="FunFam" id="1.10.1200.10:FF:000005">
    <property type="entry name" value="Nonribosomal peptide synthetase 1"/>
    <property type="match status" value="1"/>
</dbReference>
<dbReference type="InterPro" id="IPR009081">
    <property type="entry name" value="PP-bd_ACP"/>
</dbReference>
<dbReference type="Pfam" id="PF00501">
    <property type="entry name" value="AMP-binding"/>
    <property type="match status" value="1"/>
</dbReference>
<keyword evidence="3" id="KW-0596">Phosphopantetheine</keyword>
<dbReference type="InterPro" id="IPR045851">
    <property type="entry name" value="AMP-bd_C_sf"/>
</dbReference>
<gene>
    <name evidence="7" type="ORF">DQ392_31360</name>
</gene>
<dbReference type="SMART" id="SM00823">
    <property type="entry name" value="PKS_PP"/>
    <property type="match status" value="1"/>
</dbReference>
<dbReference type="SUPFAM" id="SSF47336">
    <property type="entry name" value="ACP-like"/>
    <property type="match status" value="1"/>
</dbReference>
<evidence type="ECO:0000256" key="5">
    <source>
        <dbReference type="SAM" id="MobiDB-lite"/>
    </source>
</evidence>
<sequence>MHGCHQERFLVVKLESTAARSTTETSVHDGRTTPVCELVEARVALVPDAVAVVCGGERLTYGELNERANRLAHFLMGRGVVREDLVGVCVERGVEMVVALLGAWKAGAAYVPMDPDYPRQRLGFMVGDTGASLVVTQGRLRGRVEGLCSDVVCVDEDWERIAEESGSDPLPQAGPGGLAYVIYTSGSTGTPKGVMVEHGALSDRIQTMREFYGIVAGDRTLQFASTSFDASFEQILPTLLAGGTLFVRPAGPWSPRQFIDAVRENRLTVAELTPSMWEQAVDLIRGQDDLGSQFRLMVLGGEPVRAEAVAAWYAVSSTDLINTYGPTEATITATAGALHKGEERVTIGRPIAHTETFVVDGQDNAVPPGTAGELLIGGAGLARGYLGRPELTAERFVPHPFSDDAEARVYRSGDLVRILPDGRLEHLGRLDDQIKLRGLRIELGEIEAVLTGHPDVRSAVVVAREDTPQDVRLVGYCVPAEGSRPTAELLTARCREALPSYMVPGALVMVDSLPLNAAGKVDRANLPAPGASPGPGGQPATAPQEPRSDTERLVAEIWQEVLGIDGVGAHDNFFELGGHSLLATQVANKIDLLTDVQIDLKFFFRNPTVADLARHLLDLLREES</sequence>
<dbReference type="InterPro" id="IPR020845">
    <property type="entry name" value="AMP-binding_CS"/>
</dbReference>